<dbReference type="AlphaFoldDB" id="A0A6M8HPC0"/>
<dbReference type="PANTHER" id="PTHR43544">
    <property type="entry name" value="SHORT-CHAIN DEHYDROGENASE/REDUCTASE"/>
    <property type="match status" value="1"/>
</dbReference>
<name>A0A6M8HPC0_9PROT</name>
<dbReference type="EMBL" id="CP053708">
    <property type="protein sequence ID" value="QKE90130.1"/>
    <property type="molecule type" value="Genomic_DNA"/>
</dbReference>
<accession>A0A6M8HPC0</accession>
<evidence type="ECO:0000313" key="1">
    <source>
        <dbReference type="EMBL" id="QKE90130.1"/>
    </source>
</evidence>
<protein>
    <submittedName>
        <fullName evidence="1">SDR family NAD(P)-dependent oxidoreductase</fullName>
    </submittedName>
</protein>
<dbReference type="InterPro" id="IPR002347">
    <property type="entry name" value="SDR_fam"/>
</dbReference>
<dbReference type="PRINTS" id="PR00081">
    <property type="entry name" value="GDHRDH"/>
</dbReference>
<dbReference type="Gene3D" id="3.40.50.720">
    <property type="entry name" value="NAD(P)-binding Rossmann-like Domain"/>
    <property type="match status" value="1"/>
</dbReference>
<gene>
    <name evidence="1" type="ORF">HN018_08775</name>
</gene>
<dbReference type="GO" id="GO:0016491">
    <property type="term" value="F:oxidoreductase activity"/>
    <property type="evidence" value="ECO:0007669"/>
    <property type="project" value="TreeGrafter"/>
</dbReference>
<dbReference type="Pfam" id="PF00106">
    <property type="entry name" value="adh_short"/>
    <property type="match status" value="1"/>
</dbReference>
<dbReference type="GO" id="GO:0005737">
    <property type="term" value="C:cytoplasm"/>
    <property type="evidence" value="ECO:0007669"/>
    <property type="project" value="TreeGrafter"/>
</dbReference>
<dbReference type="RefSeq" id="WP_171835917.1">
    <property type="nucleotide sequence ID" value="NZ_CP053708.1"/>
</dbReference>
<sequence length="249" mass="25886">MRSFEPGGSAVVVGAGGGIGAALVSGLLQTEAFSSVWALSRDGDTGRDGRLRRGRIDVGDEPSIAAACLSLSLGVEQGAGPIRLVIVATGMLHRPGMQPEKTYRALDADALMLSYRINAIGPALVAKHMLPLLARPGRAVFAALSARVGSIGDNRTGGWHGYRASKAALNMILLNLAIETQRRAPDTLVVGLHPGTVDSGLSRPFQRGVAEDRLFTPAHSADRLLAVIDGLGAGDSGRVLDWSGQVVVP</sequence>
<keyword evidence="2" id="KW-1185">Reference proteome</keyword>
<dbReference type="PANTHER" id="PTHR43544:SF12">
    <property type="entry name" value="NAD(P)-BINDING ROSSMANN-FOLD SUPERFAMILY PROTEIN"/>
    <property type="match status" value="1"/>
</dbReference>
<evidence type="ECO:0000313" key="2">
    <source>
        <dbReference type="Proteomes" id="UP000500767"/>
    </source>
</evidence>
<dbReference type="SUPFAM" id="SSF51735">
    <property type="entry name" value="NAD(P)-binding Rossmann-fold domains"/>
    <property type="match status" value="1"/>
</dbReference>
<dbReference type="InterPro" id="IPR051468">
    <property type="entry name" value="Fungal_SecMetab_SDRs"/>
</dbReference>
<dbReference type="InterPro" id="IPR036291">
    <property type="entry name" value="NAD(P)-bd_dom_sf"/>
</dbReference>
<reference evidence="1 2" key="1">
    <citation type="journal article" date="2014" name="World J. Microbiol. Biotechnol.">
        <title>Biodiversity and physiological characteristics of Antarctic and Arctic lichens-associated bacteria.</title>
        <authorList>
            <person name="Lee Y.M."/>
            <person name="Kim E.H."/>
            <person name="Lee H.K."/>
            <person name="Hong S.G."/>
        </authorList>
    </citation>
    <scope>NUCLEOTIDE SEQUENCE [LARGE SCALE GENOMIC DNA]</scope>
    <source>
        <strain evidence="1 2">PAMC 26569</strain>
    </source>
</reference>
<dbReference type="Proteomes" id="UP000500767">
    <property type="component" value="Chromosome"/>
</dbReference>
<proteinExistence type="predicted"/>
<dbReference type="KEGG" id="lck:HN018_08775"/>
<organism evidence="1 2">
    <name type="scientific">Lichenicola cladoniae</name>
    <dbReference type="NCBI Taxonomy" id="1484109"/>
    <lineage>
        <taxon>Bacteria</taxon>
        <taxon>Pseudomonadati</taxon>
        <taxon>Pseudomonadota</taxon>
        <taxon>Alphaproteobacteria</taxon>
        <taxon>Acetobacterales</taxon>
        <taxon>Acetobacteraceae</taxon>
        <taxon>Lichenicola</taxon>
    </lineage>
</organism>